<comment type="caution">
    <text evidence="4">The sequence shown here is derived from an EMBL/GenBank/DDBJ whole genome shotgun (WGS) entry which is preliminary data.</text>
</comment>
<dbReference type="Pfam" id="PF00144">
    <property type="entry name" value="Beta-lactamase"/>
    <property type="match status" value="1"/>
</dbReference>
<evidence type="ECO:0000313" key="4">
    <source>
        <dbReference type="EMBL" id="MDM4015719.1"/>
    </source>
</evidence>
<evidence type="ECO:0000259" key="3">
    <source>
        <dbReference type="Pfam" id="PF00144"/>
    </source>
</evidence>
<dbReference type="GO" id="GO:0016787">
    <property type="term" value="F:hydrolase activity"/>
    <property type="evidence" value="ECO:0007669"/>
    <property type="project" value="UniProtKB-KW"/>
</dbReference>
<name>A0ABT7PGU1_9BACT</name>
<dbReference type="SUPFAM" id="SSF56601">
    <property type="entry name" value="beta-lactamase/transpeptidase-like"/>
    <property type="match status" value="1"/>
</dbReference>
<gene>
    <name evidence="4" type="ORF">QTN89_09780</name>
</gene>
<feature type="signal peptide" evidence="2">
    <location>
        <begin position="1"/>
        <end position="25"/>
    </location>
</feature>
<feature type="domain" description="Beta-lactamase-related" evidence="3">
    <location>
        <begin position="70"/>
        <end position="334"/>
    </location>
</feature>
<evidence type="ECO:0000256" key="1">
    <source>
        <dbReference type="SAM" id="MobiDB-lite"/>
    </source>
</evidence>
<protein>
    <submittedName>
        <fullName evidence="4">Serine hydrolase</fullName>
        <ecNumber evidence="4">3.-.-.-</ecNumber>
    </submittedName>
</protein>
<dbReference type="Proteomes" id="UP001239462">
    <property type="component" value="Unassembled WGS sequence"/>
</dbReference>
<reference evidence="4 5" key="1">
    <citation type="submission" date="2023-06" db="EMBL/GenBank/DDBJ databases">
        <title>Roseiconus lacunae JC819 isolated from Gulf of Mannar region, Tamil Nadu.</title>
        <authorList>
            <person name="Pk S."/>
            <person name="Ch S."/>
            <person name="Ch V.R."/>
        </authorList>
    </citation>
    <scope>NUCLEOTIDE SEQUENCE [LARGE SCALE GENOMIC DNA]</scope>
    <source>
        <strain evidence="4 5">JC819</strain>
    </source>
</reference>
<dbReference type="EC" id="3.-.-.-" evidence="4"/>
<dbReference type="InterPro" id="IPR012338">
    <property type="entry name" value="Beta-lactam/transpept-like"/>
</dbReference>
<proteinExistence type="predicted"/>
<keyword evidence="2" id="KW-0732">Signal</keyword>
<dbReference type="PANTHER" id="PTHR43283">
    <property type="entry name" value="BETA-LACTAMASE-RELATED"/>
    <property type="match status" value="1"/>
</dbReference>
<dbReference type="Gene3D" id="3.40.710.10">
    <property type="entry name" value="DD-peptidase/beta-lactamase superfamily"/>
    <property type="match status" value="1"/>
</dbReference>
<dbReference type="PANTHER" id="PTHR43283:SF7">
    <property type="entry name" value="BETA-LACTAMASE-RELATED DOMAIN-CONTAINING PROTEIN"/>
    <property type="match status" value="1"/>
</dbReference>
<evidence type="ECO:0000256" key="2">
    <source>
        <dbReference type="SAM" id="SignalP"/>
    </source>
</evidence>
<feature type="chain" id="PRO_5047217279" evidence="2">
    <location>
        <begin position="26"/>
        <end position="376"/>
    </location>
</feature>
<evidence type="ECO:0000313" key="5">
    <source>
        <dbReference type="Proteomes" id="UP001239462"/>
    </source>
</evidence>
<feature type="region of interest" description="Disordered" evidence="1">
    <location>
        <begin position="26"/>
        <end position="46"/>
    </location>
</feature>
<keyword evidence="5" id="KW-1185">Reference proteome</keyword>
<keyword evidence="4" id="KW-0378">Hydrolase</keyword>
<dbReference type="RefSeq" id="WP_289163237.1">
    <property type="nucleotide sequence ID" value="NZ_JASZZN010000006.1"/>
</dbReference>
<organism evidence="4 5">
    <name type="scientific">Roseiconus lacunae</name>
    <dbReference type="NCBI Taxonomy" id="2605694"/>
    <lineage>
        <taxon>Bacteria</taxon>
        <taxon>Pseudomonadati</taxon>
        <taxon>Planctomycetota</taxon>
        <taxon>Planctomycetia</taxon>
        <taxon>Pirellulales</taxon>
        <taxon>Pirellulaceae</taxon>
        <taxon>Roseiconus</taxon>
    </lineage>
</organism>
<sequence length="376" mass="41375">MRLPAVPIKSVVAFVVLMTAAVVDAAEGSNPQSPPSTALPRATPESQGVASSAITSFIKAADAEVDSMHSFMLVRHGKVVAECWWAPEAADKPHILWSLSKSFTSTAVGLAAEEGRLDIDDPVLKYFPEEAPANPSDHLKAMRVRDLLTMTAGHDPLPRLAEEDHWVKKFLETPVPNQPGTKFLYNTPATYMQSAIVQKVTGQTVRDYLMPRLFEPLGIDEPTWDASPQGISIGGYGLYLKTEDIAKFGQLYLQRGRYNGKQLVPADWIKLATSKQTENADAPSGRNPDWRQGYGFQFWRCRHGVYRGDGKDGQFCVVMPKFDAVVVMTANSRDLQGQLALVWEHLLPAFESAPLPENEAAREALRQSAGKLTASR</sequence>
<dbReference type="InterPro" id="IPR001466">
    <property type="entry name" value="Beta-lactam-related"/>
</dbReference>
<accession>A0ABT7PGU1</accession>
<dbReference type="InterPro" id="IPR050789">
    <property type="entry name" value="Diverse_Enzym_Activities"/>
</dbReference>
<dbReference type="EMBL" id="JASZZN010000006">
    <property type="protein sequence ID" value="MDM4015719.1"/>
    <property type="molecule type" value="Genomic_DNA"/>
</dbReference>